<dbReference type="RefSeq" id="WP_237876601.1">
    <property type="nucleotide sequence ID" value="NZ_JAKLTR010000025.1"/>
</dbReference>
<dbReference type="InterPro" id="IPR036291">
    <property type="entry name" value="NAD(P)-bd_dom_sf"/>
</dbReference>
<sequence>MNSLFPEAGTPGEYGMILSDYLQTLVMYIILGATGHIGSAVAQHLLDQQQEITIITRSPNNAALWEKKGAVTAIADIRNTTALKNIFSKGKYLFLLNPPASPHSDTTVEELLTINSILEAVKDSPIEKIVAESTYGAQPGDNIGDVGTLYKLEQGLHKLDIPSCIVRAAYYMSNWDMCLESAKNEHKLYSFFPPSFKLPMVAPEDIGKFAAGLLLDEKKNEGLYFIEGPETYSPADVAAAFSHSLKQKVEPVEIPRPEWIDEMTGMGFSDQAALSFSNMTALVLTETLTTPTDPIRGNTSLQEYISAIAAAR</sequence>
<dbReference type="InterPro" id="IPR008030">
    <property type="entry name" value="NmrA-like"/>
</dbReference>
<evidence type="ECO:0000313" key="3">
    <source>
        <dbReference type="Proteomes" id="UP001165367"/>
    </source>
</evidence>
<dbReference type="EMBL" id="JAKLTR010000025">
    <property type="protein sequence ID" value="MCG2617775.1"/>
    <property type="molecule type" value="Genomic_DNA"/>
</dbReference>
<keyword evidence="3" id="KW-1185">Reference proteome</keyword>
<feature type="domain" description="NmrA-like" evidence="1">
    <location>
        <begin position="29"/>
        <end position="284"/>
    </location>
</feature>
<dbReference type="SUPFAM" id="SSF51735">
    <property type="entry name" value="NAD(P)-binding Rossmann-fold domains"/>
    <property type="match status" value="1"/>
</dbReference>
<dbReference type="Gene3D" id="3.40.50.720">
    <property type="entry name" value="NAD(P)-binding Rossmann-like Domain"/>
    <property type="match status" value="1"/>
</dbReference>
<proteinExistence type="predicted"/>
<dbReference type="Gene3D" id="3.90.25.10">
    <property type="entry name" value="UDP-galactose 4-epimerase, domain 1"/>
    <property type="match status" value="1"/>
</dbReference>
<name>A0ABS9KZQ4_9BACT</name>
<evidence type="ECO:0000313" key="2">
    <source>
        <dbReference type="EMBL" id="MCG2617775.1"/>
    </source>
</evidence>
<evidence type="ECO:0000259" key="1">
    <source>
        <dbReference type="Pfam" id="PF05368"/>
    </source>
</evidence>
<protein>
    <submittedName>
        <fullName evidence="2">NmrA family NAD(P)-binding protein</fullName>
    </submittedName>
</protein>
<organism evidence="2 3">
    <name type="scientific">Terrimonas ginsenosidimutans</name>
    <dbReference type="NCBI Taxonomy" id="2908004"/>
    <lineage>
        <taxon>Bacteria</taxon>
        <taxon>Pseudomonadati</taxon>
        <taxon>Bacteroidota</taxon>
        <taxon>Chitinophagia</taxon>
        <taxon>Chitinophagales</taxon>
        <taxon>Chitinophagaceae</taxon>
        <taxon>Terrimonas</taxon>
    </lineage>
</organism>
<comment type="caution">
    <text evidence="2">The sequence shown here is derived from an EMBL/GenBank/DDBJ whole genome shotgun (WGS) entry which is preliminary data.</text>
</comment>
<dbReference type="Proteomes" id="UP001165367">
    <property type="component" value="Unassembled WGS sequence"/>
</dbReference>
<reference evidence="2" key="1">
    <citation type="submission" date="2022-01" db="EMBL/GenBank/DDBJ databases">
        <authorList>
            <person name="Jo J.-H."/>
            <person name="Im W.-T."/>
        </authorList>
    </citation>
    <scope>NUCLEOTIDE SEQUENCE</scope>
    <source>
        <strain evidence="2">NA20</strain>
    </source>
</reference>
<dbReference type="PANTHER" id="PTHR43162">
    <property type="match status" value="1"/>
</dbReference>
<dbReference type="Pfam" id="PF05368">
    <property type="entry name" value="NmrA"/>
    <property type="match status" value="1"/>
</dbReference>
<dbReference type="InterPro" id="IPR051604">
    <property type="entry name" value="Ergot_Alk_Oxidoreductase"/>
</dbReference>
<dbReference type="PANTHER" id="PTHR43162:SF1">
    <property type="entry name" value="PRESTALK A DIFFERENTIATION PROTEIN A"/>
    <property type="match status" value="1"/>
</dbReference>
<gene>
    <name evidence="2" type="ORF">LZZ85_25970</name>
</gene>
<accession>A0ABS9KZQ4</accession>